<protein>
    <recommendedName>
        <fullName evidence="5">DNA mismatch repair proteins mutS family domain-containing protein</fullName>
    </recommendedName>
</protein>
<keyword evidence="1" id="KW-0547">Nucleotide-binding</keyword>
<dbReference type="InterPro" id="IPR027417">
    <property type="entry name" value="P-loop_NTPase"/>
</dbReference>
<evidence type="ECO:0000259" key="5">
    <source>
        <dbReference type="SMART" id="SM00534"/>
    </source>
</evidence>
<dbReference type="Pfam" id="PF00488">
    <property type="entry name" value="MutS_V"/>
    <property type="match status" value="1"/>
</dbReference>
<proteinExistence type="predicted"/>
<dbReference type="GO" id="GO:0043504">
    <property type="term" value="P:mitochondrial DNA repair"/>
    <property type="evidence" value="ECO:0007669"/>
    <property type="project" value="TreeGrafter"/>
</dbReference>
<dbReference type="GO" id="GO:0005634">
    <property type="term" value="C:nucleus"/>
    <property type="evidence" value="ECO:0007669"/>
    <property type="project" value="TreeGrafter"/>
</dbReference>
<evidence type="ECO:0000256" key="3">
    <source>
        <dbReference type="ARBA" id="ARBA00023125"/>
    </source>
</evidence>
<dbReference type="GO" id="GO:0005524">
    <property type="term" value="F:ATP binding"/>
    <property type="evidence" value="ECO:0007669"/>
    <property type="project" value="UniProtKB-KW"/>
</dbReference>
<evidence type="ECO:0000256" key="4">
    <source>
        <dbReference type="SAM" id="Phobius"/>
    </source>
</evidence>
<dbReference type="InterPro" id="IPR000432">
    <property type="entry name" value="DNA_mismatch_repair_MutS_C"/>
</dbReference>
<dbReference type="EMBL" id="MN739543">
    <property type="protein sequence ID" value="QHT12305.1"/>
    <property type="molecule type" value="Genomic_DNA"/>
</dbReference>
<keyword evidence="3" id="KW-0238">DNA-binding</keyword>
<keyword evidence="4" id="KW-0472">Membrane</keyword>
<dbReference type="AlphaFoldDB" id="A0A6C0D9I7"/>
<keyword evidence="4" id="KW-1133">Transmembrane helix</keyword>
<keyword evidence="2" id="KW-0067">ATP-binding</keyword>
<dbReference type="GO" id="GO:0030983">
    <property type="term" value="F:mismatched DNA binding"/>
    <property type="evidence" value="ECO:0007669"/>
    <property type="project" value="InterPro"/>
</dbReference>
<dbReference type="GO" id="GO:0140664">
    <property type="term" value="F:ATP-dependent DNA damage sensor activity"/>
    <property type="evidence" value="ECO:0007669"/>
    <property type="project" value="InterPro"/>
</dbReference>
<dbReference type="Gene3D" id="3.40.50.300">
    <property type="entry name" value="P-loop containing nucleotide triphosphate hydrolases"/>
    <property type="match status" value="1"/>
</dbReference>
<evidence type="ECO:0000256" key="1">
    <source>
        <dbReference type="ARBA" id="ARBA00022741"/>
    </source>
</evidence>
<dbReference type="GO" id="GO:0006298">
    <property type="term" value="P:mismatch repair"/>
    <property type="evidence" value="ECO:0007669"/>
    <property type="project" value="InterPro"/>
</dbReference>
<feature type="domain" description="DNA mismatch repair proteins mutS family" evidence="5">
    <location>
        <begin position="328"/>
        <end position="501"/>
    </location>
</feature>
<organism evidence="6">
    <name type="scientific">viral metagenome</name>
    <dbReference type="NCBI Taxonomy" id="1070528"/>
    <lineage>
        <taxon>unclassified sequences</taxon>
        <taxon>metagenomes</taxon>
        <taxon>organismal metagenomes</taxon>
    </lineage>
</organism>
<dbReference type="GO" id="GO:0005739">
    <property type="term" value="C:mitochondrion"/>
    <property type="evidence" value="ECO:0007669"/>
    <property type="project" value="TreeGrafter"/>
</dbReference>
<dbReference type="PANTHER" id="PTHR11361">
    <property type="entry name" value="DNA MISMATCH REPAIR PROTEIN MUTS FAMILY MEMBER"/>
    <property type="match status" value="1"/>
</dbReference>
<evidence type="ECO:0000256" key="2">
    <source>
        <dbReference type="ARBA" id="ARBA00022840"/>
    </source>
</evidence>
<accession>A0A6C0D9I7</accession>
<dbReference type="PANTHER" id="PTHR11361:SF34">
    <property type="entry name" value="DNA MISMATCH REPAIR PROTEIN MSH1, MITOCHONDRIAL"/>
    <property type="match status" value="1"/>
</dbReference>
<reference evidence="6" key="1">
    <citation type="journal article" date="2020" name="Nature">
        <title>Giant virus diversity and host interactions through global metagenomics.</title>
        <authorList>
            <person name="Schulz F."/>
            <person name="Roux S."/>
            <person name="Paez-Espino D."/>
            <person name="Jungbluth S."/>
            <person name="Walsh D.A."/>
            <person name="Denef V.J."/>
            <person name="McMahon K.D."/>
            <person name="Konstantinidis K.T."/>
            <person name="Eloe-Fadrosh E.A."/>
            <person name="Kyrpides N.C."/>
            <person name="Woyke T."/>
        </authorList>
    </citation>
    <scope>NUCLEOTIDE SEQUENCE</scope>
    <source>
        <strain evidence="6">GVMAG-M-3300023174-129</strain>
    </source>
</reference>
<dbReference type="InterPro" id="IPR045076">
    <property type="entry name" value="MutS"/>
</dbReference>
<evidence type="ECO:0000313" key="6">
    <source>
        <dbReference type="EMBL" id="QHT12305.1"/>
    </source>
</evidence>
<sequence length="506" mass="59019">MNQSILKDSGLEKINTILDTKLYYSKELCNNLIESASIYPKSSAILKNQTIISSLRKINEEDKNQLNSLFDTFSVFESEAKFFYEEKKSLELLEKDTFGQLIFQNEYFKTFNFIPFFVLAISYLKIFFVPIVSVVFPIIAYFLPYLLIKYVWRMPITYDMYTQIMGKMWNFSWDMSLQKMLQNAFTLFTLAQSMYQPIQNALHLYTIHSNIKNLGTTIYGFKQCIDEFRTILEKNSIKYSISKSLEDLPDFSDTHRCFIEILEQPFKLHLVSKDLAKLELLWKIAQNNEFQKTEFRESETPYFKSDYIVDINLNKESRVASSLIIDDTRHFLLSGPNGGGKSSFLRGTLQTILLSQTFGYSIGKNVYMSIFDQIFSGLHIIDNPGAQSLFEKEIIFARDVLYHNNPKLKAFVVFDEIFHSTNPPDGIKTSQRFLNKLWSYNHMCSIISTHVFDIIEQSPEYIKKICVKAIKEGDTLKYEYHISEGICKESSVEKIWKKEWDSISAV</sequence>
<dbReference type="SMART" id="SM00534">
    <property type="entry name" value="MUTSac"/>
    <property type="match status" value="1"/>
</dbReference>
<feature type="transmembrane region" description="Helical" evidence="4">
    <location>
        <begin position="134"/>
        <end position="152"/>
    </location>
</feature>
<dbReference type="SUPFAM" id="SSF52540">
    <property type="entry name" value="P-loop containing nucleoside triphosphate hydrolases"/>
    <property type="match status" value="1"/>
</dbReference>
<name>A0A6C0D9I7_9ZZZZ</name>
<keyword evidence="4" id="KW-0812">Transmembrane</keyword>